<keyword evidence="2" id="KW-1185">Reference proteome</keyword>
<reference evidence="1" key="2">
    <citation type="submission" date="2020-09" db="EMBL/GenBank/DDBJ databases">
        <authorList>
            <person name="Sun Q."/>
            <person name="Zhou Y."/>
        </authorList>
    </citation>
    <scope>NUCLEOTIDE SEQUENCE</scope>
    <source>
        <strain evidence="1">CGMCC 1.12919</strain>
    </source>
</reference>
<name>A0A916UK13_9HYPH</name>
<evidence type="ECO:0008006" key="3">
    <source>
        <dbReference type="Google" id="ProtNLM"/>
    </source>
</evidence>
<evidence type="ECO:0000313" key="2">
    <source>
        <dbReference type="Proteomes" id="UP000637002"/>
    </source>
</evidence>
<reference evidence="1" key="1">
    <citation type="journal article" date="2014" name="Int. J. Syst. Evol. Microbiol.">
        <title>Complete genome sequence of Corynebacterium casei LMG S-19264T (=DSM 44701T), isolated from a smear-ripened cheese.</title>
        <authorList>
            <consortium name="US DOE Joint Genome Institute (JGI-PGF)"/>
            <person name="Walter F."/>
            <person name="Albersmeier A."/>
            <person name="Kalinowski J."/>
            <person name="Ruckert C."/>
        </authorList>
    </citation>
    <scope>NUCLEOTIDE SEQUENCE</scope>
    <source>
        <strain evidence="1">CGMCC 1.12919</strain>
    </source>
</reference>
<protein>
    <recommendedName>
        <fullName evidence="3">DUF551 domain-containing protein</fullName>
    </recommendedName>
</protein>
<dbReference type="Proteomes" id="UP000637002">
    <property type="component" value="Unassembled WGS sequence"/>
</dbReference>
<accession>A0A916UK13</accession>
<proteinExistence type="predicted"/>
<dbReference type="EMBL" id="BMGG01000007">
    <property type="protein sequence ID" value="GGC75974.1"/>
    <property type="molecule type" value="Genomic_DNA"/>
</dbReference>
<comment type="caution">
    <text evidence="1">The sequence shown here is derived from an EMBL/GenBank/DDBJ whole genome shotgun (WGS) entry which is preliminary data.</text>
</comment>
<evidence type="ECO:0000313" key="1">
    <source>
        <dbReference type="EMBL" id="GGC75974.1"/>
    </source>
</evidence>
<sequence>MHPWQPIETAPRDGSTKVDLLFPYPNGRKVDCVWGWSPLEEDYSWQWLEPRYEEDILLPEERWATCLVYGMQPTHWMPSPELPEEYRHPLQ</sequence>
<organism evidence="1 2">
    <name type="scientific">Chelatococcus reniformis</name>
    <dbReference type="NCBI Taxonomy" id="1494448"/>
    <lineage>
        <taxon>Bacteria</taxon>
        <taxon>Pseudomonadati</taxon>
        <taxon>Pseudomonadota</taxon>
        <taxon>Alphaproteobacteria</taxon>
        <taxon>Hyphomicrobiales</taxon>
        <taxon>Chelatococcaceae</taxon>
        <taxon>Chelatococcus</taxon>
    </lineage>
</organism>
<gene>
    <name evidence="1" type="ORF">GCM10010994_37940</name>
</gene>
<dbReference type="RefSeq" id="WP_188610766.1">
    <property type="nucleotide sequence ID" value="NZ_BMGG01000007.1"/>
</dbReference>
<dbReference type="AlphaFoldDB" id="A0A916UK13"/>